<reference evidence="2" key="1">
    <citation type="journal article" date="2017" name="Nat. Microbiol.">
        <title>Global analysis of biosynthetic gene clusters reveals vast potential of secondary metabolite production in Penicillium species.</title>
        <authorList>
            <person name="Nielsen J.C."/>
            <person name="Grijseels S."/>
            <person name="Prigent S."/>
            <person name="Ji B."/>
            <person name="Dainat J."/>
            <person name="Nielsen K.F."/>
            <person name="Frisvad J.C."/>
            <person name="Workman M."/>
            <person name="Nielsen J."/>
        </authorList>
    </citation>
    <scope>NUCLEOTIDE SEQUENCE [LARGE SCALE GENOMIC DNA]</scope>
    <source>
        <strain evidence="2">IBT 24891</strain>
    </source>
</reference>
<dbReference type="Proteomes" id="UP000191285">
    <property type="component" value="Unassembled WGS sequence"/>
</dbReference>
<gene>
    <name evidence="1" type="ORF">PENSTE_c006G02787</name>
</gene>
<proteinExistence type="predicted"/>
<dbReference type="EMBL" id="MLKD01000006">
    <property type="protein sequence ID" value="OQE25521.1"/>
    <property type="molecule type" value="Genomic_DNA"/>
</dbReference>
<keyword evidence="2" id="KW-1185">Reference proteome</keyword>
<protein>
    <submittedName>
        <fullName evidence="1">Uncharacterized protein</fullName>
    </submittedName>
</protein>
<accession>A0A1V6TGY2</accession>
<evidence type="ECO:0000313" key="2">
    <source>
        <dbReference type="Proteomes" id="UP000191285"/>
    </source>
</evidence>
<sequence length="50" mass="5465">MPSHAIRASPTLLLGTDPGDWLTDQIKYPIFHHASDISTFLIMEGGLGRS</sequence>
<evidence type="ECO:0000313" key="1">
    <source>
        <dbReference type="EMBL" id="OQE25521.1"/>
    </source>
</evidence>
<dbReference type="AlphaFoldDB" id="A0A1V6TGY2"/>
<name>A0A1V6TGY2_9EURO</name>
<comment type="caution">
    <text evidence="1">The sequence shown here is derived from an EMBL/GenBank/DDBJ whole genome shotgun (WGS) entry which is preliminary data.</text>
</comment>
<organism evidence="1 2">
    <name type="scientific">Penicillium steckii</name>
    <dbReference type="NCBI Taxonomy" id="303698"/>
    <lineage>
        <taxon>Eukaryota</taxon>
        <taxon>Fungi</taxon>
        <taxon>Dikarya</taxon>
        <taxon>Ascomycota</taxon>
        <taxon>Pezizomycotina</taxon>
        <taxon>Eurotiomycetes</taxon>
        <taxon>Eurotiomycetidae</taxon>
        <taxon>Eurotiales</taxon>
        <taxon>Aspergillaceae</taxon>
        <taxon>Penicillium</taxon>
    </lineage>
</organism>